<dbReference type="WBParaSite" id="NBR_0000867601-mRNA-1">
    <property type="protein sequence ID" value="NBR_0000867601-mRNA-1"/>
    <property type="gene ID" value="NBR_0000867601"/>
</dbReference>
<evidence type="ECO:0000313" key="2">
    <source>
        <dbReference type="EMBL" id="VDL72266.1"/>
    </source>
</evidence>
<keyword evidence="3" id="KW-1185">Reference proteome</keyword>
<organism evidence="4">
    <name type="scientific">Nippostrongylus brasiliensis</name>
    <name type="common">Rat hookworm</name>
    <dbReference type="NCBI Taxonomy" id="27835"/>
    <lineage>
        <taxon>Eukaryota</taxon>
        <taxon>Metazoa</taxon>
        <taxon>Ecdysozoa</taxon>
        <taxon>Nematoda</taxon>
        <taxon>Chromadorea</taxon>
        <taxon>Rhabditida</taxon>
        <taxon>Rhabditina</taxon>
        <taxon>Rhabditomorpha</taxon>
        <taxon>Strongyloidea</taxon>
        <taxon>Heligmosomidae</taxon>
        <taxon>Nippostrongylus</taxon>
    </lineage>
</organism>
<evidence type="ECO:0000256" key="1">
    <source>
        <dbReference type="SAM" id="MobiDB-lite"/>
    </source>
</evidence>
<proteinExistence type="predicted"/>
<dbReference type="EMBL" id="UYSL01020035">
    <property type="protein sequence ID" value="VDL72266.1"/>
    <property type="molecule type" value="Genomic_DNA"/>
</dbReference>
<dbReference type="Proteomes" id="UP000271162">
    <property type="component" value="Unassembled WGS sequence"/>
</dbReference>
<sequence>MSLYFHKSSLKRITTSLTSQIDTFRGFANEPQFPEELGERKEFCLRRVAAIENAASIINASRNEILAILDAVHKDYAELKKSERKEFIDEFQTIENEVQYDKAIFESDALLTALRTRLGEVKYEYTAILTKEGKGNPTVKLEKGALADFHDAIPTDTDTPIQKEIDDSMKVSVTFNASDDVANSAFQTKTLRSTSFEKSKGMTDVNSENTQEKM</sequence>
<protein>
    <submittedName>
        <fullName evidence="4">Phage protein</fullName>
    </submittedName>
</protein>
<dbReference type="AlphaFoldDB" id="A0A0N4XZQ0"/>
<name>A0A0N4XZQ0_NIPBR</name>
<evidence type="ECO:0000313" key="3">
    <source>
        <dbReference type="Proteomes" id="UP000271162"/>
    </source>
</evidence>
<reference evidence="4" key="1">
    <citation type="submission" date="2017-02" db="UniProtKB">
        <authorList>
            <consortium name="WormBaseParasite"/>
        </authorList>
    </citation>
    <scope>IDENTIFICATION</scope>
</reference>
<accession>A0A0N4XZQ0</accession>
<feature type="compositionally biased region" description="Polar residues" evidence="1">
    <location>
        <begin position="204"/>
        <end position="214"/>
    </location>
</feature>
<gene>
    <name evidence="2" type="ORF">NBR_LOCUS8677</name>
</gene>
<feature type="region of interest" description="Disordered" evidence="1">
    <location>
        <begin position="193"/>
        <end position="214"/>
    </location>
</feature>
<reference evidence="2 3" key="2">
    <citation type="submission" date="2018-11" db="EMBL/GenBank/DDBJ databases">
        <authorList>
            <consortium name="Pathogen Informatics"/>
        </authorList>
    </citation>
    <scope>NUCLEOTIDE SEQUENCE [LARGE SCALE GENOMIC DNA]</scope>
</reference>
<evidence type="ECO:0000313" key="4">
    <source>
        <dbReference type="WBParaSite" id="NBR_0000867601-mRNA-1"/>
    </source>
</evidence>